<organism evidence="11 12">
    <name type="scientific">Leadbettera azotonutricia (strain ATCC BAA-888 / DSM 13862 / ZAS-9)</name>
    <name type="common">Treponema azotonutricium</name>
    <dbReference type="NCBI Taxonomy" id="545695"/>
    <lineage>
        <taxon>Bacteria</taxon>
        <taxon>Pseudomonadati</taxon>
        <taxon>Spirochaetota</taxon>
        <taxon>Spirochaetia</taxon>
        <taxon>Spirochaetales</taxon>
        <taxon>Breznakiellaceae</taxon>
        <taxon>Leadbettera</taxon>
    </lineage>
</organism>
<dbReference type="InParanoid" id="F5YAD1"/>
<dbReference type="Pfam" id="PF13189">
    <property type="entry name" value="Cytidylate_kin2"/>
    <property type="match status" value="1"/>
</dbReference>
<dbReference type="InterPro" id="IPR011994">
    <property type="entry name" value="Cytidylate_kinase_dom"/>
</dbReference>
<keyword evidence="6 10" id="KW-0418">Kinase</keyword>
<dbReference type="Proteomes" id="UP000009222">
    <property type="component" value="Chromosome"/>
</dbReference>
<proteinExistence type="inferred from homology"/>
<dbReference type="OrthoDB" id="5291502at2"/>
<keyword evidence="3 10" id="KW-0963">Cytoplasm</keyword>
<dbReference type="AlphaFoldDB" id="F5YAD1"/>
<evidence type="ECO:0000256" key="9">
    <source>
        <dbReference type="ARBA" id="ARBA00048478"/>
    </source>
</evidence>
<comment type="similarity">
    <text evidence="2 10">Belongs to the cytidylate kinase family. Type 2 subfamily.</text>
</comment>
<protein>
    <recommendedName>
        <fullName evidence="10">Cytidylate kinase</fullName>
        <shortName evidence="10">CK</shortName>
        <ecNumber evidence="10">2.7.4.25</ecNumber>
    </recommendedName>
    <alternativeName>
        <fullName evidence="10">Cytidine monophosphate kinase</fullName>
        <shortName evidence="10">CMP kinase</shortName>
    </alternativeName>
</protein>
<dbReference type="GO" id="GO:0006220">
    <property type="term" value="P:pyrimidine nucleotide metabolic process"/>
    <property type="evidence" value="ECO:0007669"/>
    <property type="project" value="UniProtKB-UniRule"/>
</dbReference>
<dbReference type="GO" id="GO:0005737">
    <property type="term" value="C:cytoplasm"/>
    <property type="evidence" value="ECO:0007669"/>
    <property type="project" value="UniProtKB-SubCell"/>
</dbReference>
<dbReference type="GO" id="GO:0036431">
    <property type="term" value="F:dCMP kinase activity"/>
    <property type="evidence" value="ECO:0007669"/>
    <property type="project" value="InterPro"/>
</dbReference>
<reference evidence="12" key="1">
    <citation type="submission" date="2009-12" db="EMBL/GenBank/DDBJ databases">
        <title>Complete sequence of Treponema azotonutricium strain ZAS-9.</title>
        <authorList>
            <person name="Tetu S.G."/>
            <person name="Matson E."/>
            <person name="Ren Q."/>
            <person name="Seshadri R."/>
            <person name="Elbourne L."/>
            <person name="Hassan K.A."/>
            <person name="Durkin A."/>
            <person name="Radune D."/>
            <person name="Mohamoud Y."/>
            <person name="Shay R."/>
            <person name="Jin S."/>
            <person name="Zhang X."/>
            <person name="Lucey K."/>
            <person name="Ballor N.R."/>
            <person name="Ottesen E."/>
            <person name="Rosenthal R."/>
            <person name="Allen A."/>
            <person name="Leadbetter J.R."/>
            <person name="Paulsen I.T."/>
        </authorList>
    </citation>
    <scope>NUCLEOTIDE SEQUENCE [LARGE SCALE GENOMIC DNA]</scope>
    <source>
        <strain evidence="12">ATCC BAA-888 / DSM 13862 / ZAS-9</strain>
    </source>
</reference>
<dbReference type="InterPro" id="IPR027417">
    <property type="entry name" value="P-loop_NTPase"/>
</dbReference>
<comment type="catalytic activity">
    <reaction evidence="8 10">
        <text>dCMP + ATP = dCDP + ADP</text>
        <dbReference type="Rhea" id="RHEA:25094"/>
        <dbReference type="ChEBI" id="CHEBI:30616"/>
        <dbReference type="ChEBI" id="CHEBI:57566"/>
        <dbReference type="ChEBI" id="CHEBI:58593"/>
        <dbReference type="ChEBI" id="CHEBI:456216"/>
        <dbReference type="EC" id="2.7.4.25"/>
    </reaction>
</comment>
<comment type="subcellular location">
    <subcellularLocation>
        <location evidence="1 10">Cytoplasm</location>
    </subcellularLocation>
</comment>
<evidence type="ECO:0000256" key="3">
    <source>
        <dbReference type="ARBA" id="ARBA00022490"/>
    </source>
</evidence>
<keyword evidence="5 10" id="KW-0547">Nucleotide-binding</keyword>
<accession>F5YAD1</accession>
<evidence type="ECO:0000256" key="4">
    <source>
        <dbReference type="ARBA" id="ARBA00022679"/>
    </source>
</evidence>
<dbReference type="Gene3D" id="3.40.50.300">
    <property type="entry name" value="P-loop containing nucleotide triphosphate hydrolases"/>
    <property type="match status" value="1"/>
</dbReference>
<evidence type="ECO:0000256" key="7">
    <source>
        <dbReference type="ARBA" id="ARBA00022840"/>
    </source>
</evidence>
<dbReference type="EC" id="2.7.4.25" evidence="10"/>
<dbReference type="GO" id="GO:0005524">
    <property type="term" value="F:ATP binding"/>
    <property type="evidence" value="ECO:0007669"/>
    <property type="project" value="UniProtKB-UniRule"/>
</dbReference>
<dbReference type="GO" id="GO:0036430">
    <property type="term" value="F:CMP kinase activity"/>
    <property type="evidence" value="ECO:0007669"/>
    <property type="project" value="RHEA"/>
</dbReference>
<evidence type="ECO:0000313" key="12">
    <source>
        <dbReference type="Proteomes" id="UP000009222"/>
    </source>
</evidence>
<sequence>MSNKPISETKIAISGKSGCGNTTVSRLVADALELRFINFTFRSLAAEKGKDLKKILALAATDDSWDREVDSRQVEMAREKGGCVLGSRLAIWMLPEADLKVFLTAKPETRAKRVQNREGGDLKKIAAFTADRDKQDSERYLRIYNIDNNDYSFADIVIDTDELQPSAIMDLIIEKWKEKNSAL</sequence>
<dbReference type="EMBL" id="CP001841">
    <property type="protein sequence ID" value="AEF82460.1"/>
    <property type="molecule type" value="Genomic_DNA"/>
</dbReference>
<evidence type="ECO:0000256" key="6">
    <source>
        <dbReference type="ARBA" id="ARBA00022777"/>
    </source>
</evidence>
<gene>
    <name evidence="10" type="primary">cmk</name>
    <name evidence="11" type="ordered locus">TREAZ_0699</name>
</gene>
<comment type="catalytic activity">
    <reaction evidence="9 10">
        <text>CMP + ATP = CDP + ADP</text>
        <dbReference type="Rhea" id="RHEA:11600"/>
        <dbReference type="ChEBI" id="CHEBI:30616"/>
        <dbReference type="ChEBI" id="CHEBI:58069"/>
        <dbReference type="ChEBI" id="CHEBI:60377"/>
        <dbReference type="ChEBI" id="CHEBI:456216"/>
        <dbReference type="EC" id="2.7.4.25"/>
    </reaction>
</comment>
<dbReference type="CDD" id="cd02020">
    <property type="entry name" value="CMPK"/>
    <property type="match status" value="1"/>
</dbReference>
<dbReference type="SUPFAM" id="SSF52540">
    <property type="entry name" value="P-loop containing nucleoside triphosphate hydrolases"/>
    <property type="match status" value="1"/>
</dbReference>
<keyword evidence="4 10" id="KW-0808">Transferase</keyword>
<keyword evidence="12" id="KW-1185">Reference proteome</keyword>
<dbReference type="RefSeq" id="WP_015711265.1">
    <property type="nucleotide sequence ID" value="NC_015577.1"/>
</dbReference>
<reference evidence="11 12" key="2">
    <citation type="journal article" date="2011" name="ISME J.">
        <title>RNA-seq reveals cooperative metabolic interactions between two termite-gut spirochete species in co-culture.</title>
        <authorList>
            <person name="Rosenthal A.Z."/>
            <person name="Matson E.G."/>
            <person name="Eldar A."/>
            <person name="Leadbetter J.R."/>
        </authorList>
    </citation>
    <scope>NUCLEOTIDE SEQUENCE [LARGE SCALE GENOMIC DNA]</scope>
    <source>
        <strain evidence="12">ATCC BAA-888 / DSM 13862 / ZAS-9</strain>
    </source>
</reference>
<dbReference type="STRING" id="545695.TREAZ_0699"/>
<dbReference type="HOGENOM" id="CLU_079959_1_0_12"/>
<feature type="binding site" evidence="10">
    <location>
        <begin position="15"/>
        <end position="23"/>
    </location>
    <ligand>
        <name>ATP</name>
        <dbReference type="ChEBI" id="CHEBI:30616"/>
    </ligand>
</feature>
<keyword evidence="7 10" id="KW-0067">ATP-binding</keyword>
<dbReference type="NCBIfam" id="TIGR02173">
    <property type="entry name" value="cyt_kin_arch"/>
    <property type="match status" value="1"/>
</dbReference>
<evidence type="ECO:0000313" key="11">
    <source>
        <dbReference type="EMBL" id="AEF82460.1"/>
    </source>
</evidence>
<dbReference type="eggNOG" id="COG1102">
    <property type="taxonomic scope" value="Bacteria"/>
</dbReference>
<dbReference type="HAMAP" id="MF_00239">
    <property type="entry name" value="Cytidyl_kinase_type2"/>
    <property type="match status" value="1"/>
</dbReference>
<evidence type="ECO:0000256" key="1">
    <source>
        <dbReference type="ARBA" id="ARBA00004496"/>
    </source>
</evidence>
<evidence type="ECO:0000256" key="10">
    <source>
        <dbReference type="HAMAP-Rule" id="MF_00239"/>
    </source>
</evidence>
<evidence type="ECO:0000256" key="2">
    <source>
        <dbReference type="ARBA" id="ARBA00011005"/>
    </source>
</evidence>
<evidence type="ECO:0000256" key="8">
    <source>
        <dbReference type="ARBA" id="ARBA00047615"/>
    </source>
</evidence>
<dbReference type="KEGG" id="taz:TREAZ_0699"/>
<dbReference type="FunCoup" id="F5YAD1">
    <property type="interactions" value="230"/>
</dbReference>
<name>F5YAD1_LEAAZ</name>
<dbReference type="InterPro" id="IPR011892">
    <property type="entry name" value="Cyt_kin_arch"/>
</dbReference>
<evidence type="ECO:0000256" key="5">
    <source>
        <dbReference type="ARBA" id="ARBA00022741"/>
    </source>
</evidence>